<dbReference type="GO" id="GO:0004140">
    <property type="term" value="F:dephospho-CoA kinase activity"/>
    <property type="evidence" value="ECO:0007669"/>
    <property type="project" value="UniProtKB-UniRule"/>
</dbReference>
<dbReference type="Proteomes" id="UP000234790">
    <property type="component" value="Chromosome"/>
</dbReference>
<dbReference type="Gene3D" id="3.40.50.300">
    <property type="entry name" value="P-loop containing nucleotide triphosphate hydrolases"/>
    <property type="match status" value="1"/>
</dbReference>
<keyword evidence="3 5" id="KW-0418">Kinase</keyword>
<keyword evidence="1 3" id="KW-0547">Nucleotide-binding</keyword>
<keyword evidence="3" id="KW-0173">Coenzyme A biosynthesis</keyword>
<evidence type="ECO:0000256" key="1">
    <source>
        <dbReference type="ARBA" id="ARBA00022741"/>
    </source>
</evidence>
<dbReference type="GO" id="GO:0005737">
    <property type="term" value="C:cytoplasm"/>
    <property type="evidence" value="ECO:0007669"/>
    <property type="project" value="UniProtKB-SubCell"/>
</dbReference>
<dbReference type="GO" id="GO:0005524">
    <property type="term" value="F:ATP binding"/>
    <property type="evidence" value="ECO:0007669"/>
    <property type="project" value="UniProtKB-UniRule"/>
</dbReference>
<organism evidence="5 6">
    <name type="scientific">Spiroplasma monobiae MQ-1</name>
    <dbReference type="NCBI Taxonomy" id="1336748"/>
    <lineage>
        <taxon>Bacteria</taxon>
        <taxon>Bacillati</taxon>
        <taxon>Mycoplasmatota</taxon>
        <taxon>Mollicutes</taxon>
        <taxon>Entomoplasmatales</taxon>
        <taxon>Spiroplasmataceae</taxon>
        <taxon>Spiroplasma</taxon>
    </lineage>
</organism>
<dbReference type="InterPro" id="IPR001977">
    <property type="entry name" value="Depp_CoAkinase"/>
</dbReference>
<keyword evidence="3" id="KW-0963">Cytoplasm</keyword>
<dbReference type="HAMAP" id="MF_00376">
    <property type="entry name" value="Dephospho_CoA_kinase"/>
    <property type="match status" value="1"/>
</dbReference>
<dbReference type="EC" id="2.7.1.24" evidence="3 4"/>
<dbReference type="EMBL" id="CP025543">
    <property type="protein sequence ID" value="AUM62689.1"/>
    <property type="molecule type" value="Genomic_DNA"/>
</dbReference>
<keyword evidence="2 3" id="KW-0067">ATP-binding</keyword>
<dbReference type="UniPathway" id="UPA00241">
    <property type="reaction ID" value="UER00356"/>
</dbReference>
<evidence type="ECO:0000256" key="2">
    <source>
        <dbReference type="ARBA" id="ARBA00022840"/>
    </source>
</evidence>
<dbReference type="NCBIfam" id="TIGR00152">
    <property type="entry name" value="dephospho-CoA kinase"/>
    <property type="match status" value="1"/>
</dbReference>
<sequence>MKIIGVSGFIGSGKSTMLEHLVKNPDFKIIEADKVSKDILYDEKIIKFISKKIPGVLENGKIDRSKLRTALFGNHKLNNKFTKIAWPLISNEINKKIKEEKNAKLIFVEAAVISGIKVKFDKTILLIKDHKQRIDIVNKRDNRKIEEIDSITEFQRKKLRKYKFDFVLENNLNKEMFYKNIDNLIEKIREDKKNGKTWS</sequence>
<evidence type="ECO:0000313" key="6">
    <source>
        <dbReference type="Proteomes" id="UP000234790"/>
    </source>
</evidence>
<evidence type="ECO:0000256" key="3">
    <source>
        <dbReference type="HAMAP-Rule" id="MF_00376"/>
    </source>
</evidence>
<dbReference type="Pfam" id="PF01121">
    <property type="entry name" value="CoaE"/>
    <property type="match status" value="1"/>
</dbReference>
<accession>A0A2K9LUG3</accession>
<dbReference type="SUPFAM" id="SSF52540">
    <property type="entry name" value="P-loop containing nucleoside triphosphate hydrolases"/>
    <property type="match status" value="1"/>
</dbReference>
<comment type="catalytic activity">
    <reaction evidence="3">
        <text>3'-dephospho-CoA + ATP = ADP + CoA + H(+)</text>
        <dbReference type="Rhea" id="RHEA:18245"/>
        <dbReference type="ChEBI" id="CHEBI:15378"/>
        <dbReference type="ChEBI" id="CHEBI:30616"/>
        <dbReference type="ChEBI" id="CHEBI:57287"/>
        <dbReference type="ChEBI" id="CHEBI:57328"/>
        <dbReference type="ChEBI" id="CHEBI:456216"/>
        <dbReference type="EC" id="2.7.1.24"/>
    </reaction>
</comment>
<reference evidence="5 6" key="1">
    <citation type="submission" date="2017-12" db="EMBL/GenBank/DDBJ databases">
        <title>Complete genome sequence of Spiroplasma monobiae MQ-1 (ATCC 33825).</title>
        <authorList>
            <person name="Tsai Y.-M."/>
            <person name="Lo W.-S."/>
            <person name="Wu P.-S."/>
            <person name="Cho S.-T."/>
            <person name="Kuo C.-H."/>
        </authorList>
    </citation>
    <scope>NUCLEOTIDE SEQUENCE [LARGE SCALE GENOMIC DNA]</scope>
    <source>
        <strain evidence="5 6">MQ-1</strain>
    </source>
</reference>
<comment type="similarity">
    <text evidence="3">Belongs to the CoaE family.</text>
</comment>
<keyword evidence="3" id="KW-0808">Transferase</keyword>
<comment type="pathway">
    <text evidence="3">Cofactor biosynthesis; coenzyme A biosynthesis; CoA from (R)-pantothenate: step 5/5.</text>
</comment>
<dbReference type="GO" id="GO:0015937">
    <property type="term" value="P:coenzyme A biosynthetic process"/>
    <property type="evidence" value="ECO:0007669"/>
    <property type="project" value="UniProtKB-UniRule"/>
</dbReference>
<dbReference type="InterPro" id="IPR027417">
    <property type="entry name" value="P-loop_NTPase"/>
</dbReference>
<evidence type="ECO:0000256" key="4">
    <source>
        <dbReference type="NCBIfam" id="TIGR00152"/>
    </source>
</evidence>
<keyword evidence="6" id="KW-1185">Reference proteome</keyword>
<dbReference type="OrthoDB" id="9812943at2"/>
<evidence type="ECO:0000313" key="5">
    <source>
        <dbReference type="EMBL" id="AUM62689.1"/>
    </source>
</evidence>
<protein>
    <recommendedName>
        <fullName evidence="3 4">Dephospho-CoA kinase</fullName>
        <ecNumber evidence="3 4">2.7.1.24</ecNumber>
    </recommendedName>
    <alternativeName>
        <fullName evidence="3">Dephosphocoenzyme A kinase</fullName>
    </alternativeName>
</protein>
<dbReference type="KEGG" id="smoo:SMONO_v1c04400"/>
<feature type="binding site" evidence="3">
    <location>
        <begin position="11"/>
        <end position="16"/>
    </location>
    <ligand>
        <name>ATP</name>
        <dbReference type="ChEBI" id="CHEBI:30616"/>
    </ligand>
</feature>
<dbReference type="CDD" id="cd02022">
    <property type="entry name" value="DPCK"/>
    <property type="match status" value="1"/>
</dbReference>
<dbReference type="PROSITE" id="PS51219">
    <property type="entry name" value="DPCK"/>
    <property type="match status" value="1"/>
</dbReference>
<name>A0A2K9LUG3_SPISQ</name>
<gene>
    <name evidence="3 5" type="primary">coaE</name>
    <name evidence="5" type="ORF">SMONO_v1c04400</name>
</gene>
<comment type="subcellular location">
    <subcellularLocation>
        <location evidence="3">Cytoplasm</location>
    </subcellularLocation>
</comment>
<comment type="function">
    <text evidence="3">Catalyzes the phosphorylation of the 3'-hydroxyl group of dephosphocoenzyme A to form coenzyme A.</text>
</comment>
<dbReference type="AlphaFoldDB" id="A0A2K9LUG3"/>
<dbReference type="RefSeq" id="WP_101780746.1">
    <property type="nucleotide sequence ID" value="NZ_CP025543.1"/>
</dbReference>
<proteinExistence type="inferred from homology"/>